<dbReference type="Pfam" id="PF00392">
    <property type="entry name" value="GntR"/>
    <property type="match status" value="1"/>
</dbReference>
<dbReference type="Pfam" id="PF13377">
    <property type="entry name" value="Peripla_BP_3"/>
    <property type="match status" value="1"/>
</dbReference>
<evidence type="ECO:0000256" key="2">
    <source>
        <dbReference type="ARBA" id="ARBA00023125"/>
    </source>
</evidence>
<evidence type="ECO:0000256" key="1">
    <source>
        <dbReference type="ARBA" id="ARBA00023015"/>
    </source>
</evidence>
<evidence type="ECO:0000256" key="3">
    <source>
        <dbReference type="ARBA" id="ARBA00023163"/>
    </source>
</evidence>
<proteinExistence type="predicted"/>
<gene>
    <name evidence="5" type="ORF">SAMN02745226_01503</name>
</gene>
<evidence type="ECO:0000313" key="6">
    <source>
        <dbReference type="Proteomes" id="UP000184207"/>
    </source>
</evidence>
<evidence type="ECO:0000313" key="5">
    <source>
        <dbReference type="EMBL" id="SHN65298.1"/>
    </source>
</evidence>
<dbReference type="RefSeq" id="WP_072760068.1">
    <property type="nucleotide sequence ID" value="NZ_FRDJ01000008.1"/>
</dbReference>
<keyword evidence="6" id="KW-1185">Reference proteome</keyword>
<keyword evidence="1" id="KW-0805">Transcription regulation</keyword>
<feature type="domain" description="HTH gntR-type" evidence="4">
    <location>
        <begin position="2"/>
        <end position="70"/>
    </location>
</feature>
<dbReference type="GO" id="GO:0003700">
    <property type="term" value="F:DNA-binding transcription factor activity"/>
    <property type="evidence" value="ECO:0007669"/>
    <property type="project" value="InterPro"/>
</dbReference>
<dbReference type="PANTHER" id="PTHR30146">
    <property type="entry name" value="LACI-RELATED TRANSCRIPTIONAL REPRESSOR"/>
    <property type="match status" value="1"/>
</dbReference>
<dbReference type="CDD" id="cd06267">
    <property type="entry name" value="PBP1_LacI_sugar_binding-like"/>
    <property type="match status" value="1"/>
</dbReference>
<dbReference type="InterPro" id="IPR036390">
    <property type="entry name" value="WH_DNA-bd_sf"/>
</dbReference>
<dbReference type="InterPro" id="IPR000524">
    <property type="entry name" value="Tscrpt_reg_HTH_GntR"/>
</dbReference>
<dbReference type="SMART" id="SM00345">
    <property type="entry name" value="HTH_GNTR"/>
    <property type="match status" value="1"/>
</dbReference>
<dbReference type="SUPFAM" id="SSF46785">
    <property type="entry name" value="Winged helix' DNA-binding domain"/>
    <property type="match status" value="1"/>
</dbReference>
<accession>A0A1M7T3K9</accession>
<dbReference type="Proteomes" id="UP000184207">
    <property type="component" value="Unassembled WGS sequence"/>
</dbReference>
<protein>
    <submittedName>
        <fullName evidence="5">DNA-binding transcriptional regulator, LacI/PurR family</fullName>
    </submittedName>
</protein>
<dbReference type="CDD" id="cd07377">
    <property type="entry name" value="WHTH_GntR"/>
    <property type="match status" value="1"/>
</dbReference>
<evidence type="ECO:0000259" key="4">
    <source>
        <dbReference type="PROSITE" id="PS50949"/>
    </source>
</evidence>
<keyword evidence="2 5" id="KW-0238">DNA-binding</keyword>
<dbReference type="AlphaFoldDB" id="A0A1M7T3K9"/>
<dbReference type="PROSITE" id="PS50949">
    <property type="entry name" value="HTH_GNTR"/>
    <property type="match status" value="1"/>
</dbReference>
<dbReference type="PANTHER" id="PTHR30146:SF24">
    <property type="entry name" value="XYLOSE OPERON REGULATORY PROTEIN"/>
    <property type="match status" value="1"/>
</dbReference>
<dbReference type="InterPro" id="IPR036388">
    <property type="entry name" value="WH-like_DNA-bd_sf"/>
</dbReference>
<reference evidence="6" key="1">
    <citation type="submission" date="2016-12" db="EMBL/GenBank/DDBJ databases">
        <authorList>
            <person name="Varghese N."/>
            <person name="Submissions S."/>
        </authorList>
    </citation>
    <scope>NUCLEOTIDE SEQUENCE [LARGE SCALE GENOMIC DNA]</scope>
    <source>
        <strain evidence="6">DSM 13020</strain>
    </source>
</reference>
<keyword evidence="3" id="KW-0804">Transcription</keyword>
<sequence>MDPKYREIEKYIEQLILTGKILPGDKLPSENSLAKKFNTTRMTVRKAFDELESIGLITKVQGVGTFVSEINVFAHKRVGLLINNKRIMYGAVNFLSSVGTKMFSLQKGVNEKEEEKALDDLLSKEIDGLIIEPSEYSIRNKLLKELIKSRFPIVFVDRNIPLDDDIPTVMTDNFAGGRLLARHMKKSHRVDSALFVTAEELTISSVEERYKGISKELGYSPHIVRIDRIDGDYSPLVNEVQLRNAKCVFFCNDMLAVRGLFYLVEGGFRIPEDISVTGFDDEYVSSITRPKLTTVKQDLTKIGEVGASVLMSIIKGEKVKSRYLVGVELVVRESCGCPSEE</sequence>
<dbReference type="PRINTS" id="PR00035">
    <property type="entry name" value="HTHGNTR"/>
</dbReference>
<dbReference type="InterPro" id="IPR028082">
    <property type="entry name" value="Peripla_BP_I"/>
</dbReference>
<dbReference type="GO" id="GO:0000976">
    <property type="term" value="F:transcription cis-regulatory region binding"/>
    <property type="evidence" value="ECO:0007669"/>
    <property type="project" value="TreeGrafter"/>
</dbReference>
<dbReference type="InterPro" id="IPR046335">
    <property type="entry name" value="LacI/GalR-like_sensor"/>
</dbReference>
<dbReference type="EMBL" id="FRDJ01000008">
    <property type="protein sequence ID" value="SHN65298.1"/>
    <property type="molecule type" value="Genomic_DNA"/>
</dbReference>
<dbReference type="Gene3D" id="3.40.50.2300">
    <property type="match status" value="2"/>
</dbReference>
<dbReference type="SUPFAM" id="SSF53822">
    <property type="entry name" value="Periplasmic binding protein-like I"/>
    <property type="match status" value="1"/>
</dbReference>
<name>A0A1M7T3K9_FERGO</name>
<organism evidence="5 6">
    <name type="scientific">Fervidobacterium gondwanense DSM 13020</name>
    <dbReference type="NCBI Taxonomy" id="1121883"/>
    <lineage>
        <taxon>Bacteria</taxon>
        <taxon>Thermotogati</taxon>
        <taxon>Thermotogota</taxon>
        <taxon>Thermotogae</taxon>
        <taxon>Thermotogales</taxon>
        <taxon>Fervidobacteriaceae</taxon>
        <taxon>Fervidobacterium</taxon>
    </lineage>
</organism>
<dbReference type="Gene3D" id="1.10.10.10">
    <property type="entry name" value="Winged helix-like DNA-binding domain superfamily/Winged helix DNA-binding domain"/>
    <property type="match status" value="1"/>
</dbReference>
<dbReference type="STRING" id="1121883.SAMN02745226_01503"/>